<dbReference type="SUPFAM" id="SSF49723">
    <property type="entry name" value="Lipase/lipooxygenase domain (PLAT/LH2 domain)"/>
    <property type="match status" value="1"/>
</dbReference>
<accession>A0ABW4PNG7</accession>
<evidence type="ECO:0000313" key="2">
    <source>
        <dbReference type="Proteomes" id="UP001597365"/>
    </source>
</evidence>
<protein>
    <recommendedName>
        <fullName evidence="3">PLAT domain-containing protein</fullName>
    </recommendedName>
</protein>
<gene>
    <name evidence="1" type="ORF">ACFSJS_21875</name>
</gene>
<organism evidence="1 2">
    <name type="scientific">Streptomyces desertarenae</name>
    <dbReference type="NCBI Taxonomy" id="2666184"/>
    <lineage>
        <taxon>Bacteria</taxon>
        <taxon>Bacillati</taxon>
        <taxon>Actinomycetota</taxon>
        <taxon>Actinomycetes</taxon>
        <taxon>Kitasatosporales</taxon>
        <taxon>Streptomycetaceae</taxon>
        <taxon>Streptomyces</taxon>
    </lineage>
</organism>
<comment type="caution">
    <text evidence="1">The sequence shown here is derived from an EMBL/GenBank/DDBJ whole genome shotgun (WGS) entry which is preliminary data.</text>
</comment>
<evidence type="ECO:0008006" key="3">
    <source>
        <dbReference type="Google" id="ProtNLM"/>
    </source>
</evidence>
<reference evidence="2" key="1">
    <citation type="journal article" date="2019" name="Int. J. Syst. Evol. Microbiol.">
        <title>The Global Catalogue of Microorganisms (GCM) 10K type strain sequencing project: providing services to taxonomists for standard genome sequencing and annotation.</title>
        <authorList>
            <consortium name="The Broad Institute Genomics Platform"/>
            <consortium name="The Broad Institute Genome Sequencing Center for Infectious Disease"/>
            <person name="Wu L."/>
            <person name="Ma J."/>
        </authorList>
    </citation>
    <scope>NUCLEOTIDE SEQUENCE [LARGE SCALE GENOMIC DNA]</scope>
    <source>
        <strain evidence="2">CGMCC 4.7455</strain>
    </source>
</reference>
<dbReference type="Proteomes" id="UP001597365">
    <property type="component" value="Unassembled WGS sequence"/>
</dbReference>
<dbReference type="EMBL" id="JBHUFU010000014">
    <property type="protein sequence ID" value="MFD1832274.1"/>
    <property type="molecule type" value="Genomic_DNA"/>
</dbReference>
<evidence type="ECO:0000313" key="1">
    <source>
        <dbReference type="EMBL" id="MFD1832274.1"/>
    </source>
</evidence>
<sequence length="148" mass="16666">MARIERIEVEVLTGDEPEAGTDALVYLGLGGREFLLDRRGEDDFRRGRRDFFVLGRGGTVARPGMNDPRTPPLATGDLDRYPVYVRLDARGEEDTWLLDNVWVTAETERAGIRYGRPALDGMGEERAVWLGVRAGSVLHLEELRPVER</sequence>
<dbReference type="InterPro" id="IPR036392">
    <property type="entry name" value="PLAT/LH2_dom_sf"/>
</dbReference>
<dbReference type="Gene3D" id="2.60.60.20">
    <property type="entry name" value="PLAT/LH2 domain"/>
    <property type="match status" value="1"/>
</dbReference>
<proteinExistence type="predicted"/>
<keyword evidence="2" id="KW-1185">Reference proteome</keyword>
<dbReference type="RefSeq" id="WP_380903030.1">
    <property type="nucleotide sequence ID" value="NZ_JBHUFU010000014.1"/>
</dbReference>
<name>A0ABW4PNG7_9ACTN</name>